<evidence type="ECO:0008006" key="3">
    <source>
        <dbReference type="Google" id="ProtNLM"/>
    </source>
</evidence>
<proteinExistence type="predicted"/>
<reference evidence="1 2" key="1">
    <citation type="submission" date="2024-09" db="EMBL/GenBank/DDBJ databases">
        <authorList>
            <person name="Sun Q."/>
            <person name="Mori K."/>
        </authorList>
    </citation>
    <scope>NUCLEOTIDE SEQUENCE [LARGE SCALE GENOMIC DNA]</scope>
    <source>
        <strain evidence="1 2">NCAIM B.02621</strain>
    </source>
</reference>
<gene>
    <name evidence="1" type="ORF">ACFFGE_05350</name>
</gene>
<dbReference type="RefSeq" id="WP_376835033.1">
    <property type="nucleotide sequence ID" value="NZ_JBHLSW010000003.1"/>
</dbReference>
<keyword evidence="2" id="KW-1185">Reference proteome</keyword>
<evidence type="ECO:0000313" key="1">
    <source>
        <dbReference type="EMBL" id="MFC0633305.1"/>
    </source>
</evidence>
<dbReference type="EMBL" id="JBHLSW010000003">
    <property type="protein sequence ID" value="MFC0633305.1"/>
    <property type="molecule type" value="Genomic_DNA"/>
</dbReference>
<sequence>MTLNKFKSLVGDLARPYALIAVGTATARAIWTGADDGSITAAGIILIALYGARSLENYGQRREAAKVETAKAQSHG</sequence>
<evidence type="ECO:0000313" key="2">
    <source>
        <dbReference type="Proteomes" id="UP001589906"/>
    </source>
</evidence>
<organism evidence="1 2">
    <name type="scientific">Brevundimonas balnearis</name>
    <dbReference type="NCBI Taxonomy" id="1572858"/>
    <lineage>
        <taxon>Bacteria</taxon>
        <taxon>Pseudomonadati</taxon>
        <taxon>Pseudomonadota</taxon>
        <taxon>Alphaproteobacteria</taxon>
        <taxon>Caulobacterales</taxon>
        <taxon>Caulobacteraceae</taxon>
        <taxon>Brevundimonas</taxon>
    </lineage>
</organism>
<comment type="caution">
    <text evidence="1">The sequence shown here is derived from an EMBL/GenBank/DDBJ whole genome shotgun (WGS) entry which is preliminary data.</text>
</comment>
<dbReference type="Proteomes" id="UP001589906">
    <property type="component" value="Unassembled WGS sequence"/>
</dbReference>
<protein>
    <recommendedName>
        <fullName evidence="3">Holin</fullName>
    </recommendedName>
</protein>
<accession>A0ABV6R111</accession>
<name>A0ABV6R111_9CAUL</name>